<sequence length="342" mass="38339">MYAEIDTQDYIDEIVDNIRKKDKIKADLVISHIARMGADVQRRMLQALSRENTDFTVSYIIHLLEIAATLDIDESEIIETLQDMLLQRPDNIRFLLENPALSEKFDIIDLIAELQYDGAVPYLLERLNNEQDQQNIIRIIRALGSIGDPETVNSLSEYLYSENRPLIMAAIEALKEIGSSNALEALTERIGTDHEIDARIVDIFALIQDEASLKALNRVLKTGDPQLRNYAKTKLIQIGPKVVPIIIDNLRDDDSEFVIHSLNILGMLGDASAVNAIRQLLFDHPPNGNIRFAAFEALGMLPILKGIFVLSNGLSDEVDLVRKAAARAIDRNNTSTLRSGIR</sequence>
<dbReference type="InterPro" id="IPR016024">
    <property type="entry name" value="ARM-type_fold"/>
</dbReference>
<dbReference type="EMBL" id="DRLI01000302">
    <property type="protein sequence ID" value="HHM02920.1"/>
    <property type="molecule type" value="Genomic_DNA"/>
</dbReference>
<evidence type="ECO:0000313" key="1">
    <source>
        <dbReference type="EMBL" id="HHM02920.1"/>
    </source>
</evidence>
<proteinExistence type="predicted"/>
<dbReference type="GO" id="GO:0016491">
    <property type="term" value="F:oxidoreductase activity"/>
    <property type="evidence" value="ECO:0007669"/>
    <property type="project" value="TreeGrafter"/>
</dbReference>
<dbReference type="Pfam" id="PF13646">
    <property type="entry name" value="HEAT_2"/>
    <property type="match status" value="2"/>
</dbReference>
<dbReference type="PANTHER" id="PTHR12697:SF5">
    <property type="entry name" value="DEOXYHYPUSINE HYDROXYLASE"/>
    <property type="match status" value="1"/>
</dbReference>
<dbReference type="AlphaFoldDB" id="A0A7V5VFL2"/>
<dbReference type="InterPro" id="IPR011989">
    <property type="entry name" value="ARM-like"/>
</dbReference>
<feature type="non-terminal residue" evidence="1">
    <location>
        <position position="342"/>
    </location>
</feature>
<dbReference type="SUPFAM" id="SSF48371">
    <property type="entry name" value="ARM repeat"/>
    <property type="match status" value="1"/>
</dbReference>
<accession>A0A7V5VFL2</accession>
<dbReference type="PANTHER" id="PTHR12697">
    <property type="entry name" value="PBS LYASE HEAT-LIKE PROTEIN"/>
    <property type="match status" value="1"/>
</dbReference>
<protein>
    <submittedName>
        <fullName evidence="1">Response regulator</fullName>
    </submittedName>
</protein>
<gene>
    <name evidence="1" type="ORF">ENJ15_07875</name>
</gene>
<dbReference type="Gene3D" id="1.25.10.10">
    <property type="entry name" value="Leucine-rich Repeat Variant"/>
    <property type="match status" value="2"/>
</dbReference>
<name>A0A7V5VFL2_CALAY</name>
<comment type="caution">
    <text evidence="1">The sequence shown here is derived from an EMBL/GenBank/DDBJ whole genome shotgun (WGS) entry which is preliminary data.</text>
</comment>
<dbReference type="Proteomes" id="UP000885771">
    <property type="component" value="Unassembled WGS sequence"/>
</dbReference>
<reference evidence="1" key="1">
    <citation type="journal article" date="2020" name="mSystems">
        <title>Genome- and Community-Level Interaction Insights into Carbon Utilization and Element Cycling Functions of Hydrothermarchaeota in Hydrothermal Sediment.</title>
        <authorList>
            <person name="Zhou Z."/>
            <person name="Liu Y."/>
            <person name="Xu W."/>
            <person name="Pan J."/>
            <person name="Luo Z.H."/>
            <person name="Li M."/>
        </authorList>
    </citation>
    <scope>NUCLEOTIDE SEQUENCE [LARGE SCALE GENOMIC DNA]</scope>
    <source>
        <strain evidence="1">HyVt-460</strain>
    </source>
</reference>
<organism evidence="1">
    <name type="scientific">Caldithrix abyssi</name>
    <dbReference type="NCBI Taxonomy" id="187145"/>
    <lineage>
        <taxon>Bacteria</taxon>
        <taxon>Pseudomonadati</taxon>
        <taxon>Calditrichota</taxon>
        <taxon>Calditrichia</taxon>
        <taxon>Calditrichales</taxon>
        <taxon>Calditrichaceae</taxon>
        <taxon>Caldithrix</taxon>
    </lineage>
</organism>